<proteinExistence type="predicted"/>
<dbReference type="Proteomes" id="UP000775213">
    <property type="component" value="Unassembled WGS sequence"/>
</dbReference>
<gene>
    <name evidence="1" type="ORF">IEQ34_009419</name>
</gene>
<accession>A0AAV7H1A8</accession>
<sequence>MCLSSLRRGSLWNRPNNGHMLEQRAQPNITGASCLCSSCYEDIDNCVQHYDLVVVANASIKNGRGNLKKIWLDFIRNDDFLLDLNEKLTLNKT</sequence>
<dbReference type="EMBL" id="JAGFBR010000009">
    <property type="protein sequence ID" value="KAH0461844.1"/>
    <property type="molecule type" value="Genomic_DNA"/>
</dbReference>
<keyword evidence="2" id="KW-1185">Reference proteome</keyword>
<evidence type="ECO:0000313" key="2">
    <source>
        <dbReference type="Proteomes" id="UP000775213"/>
    </source>
</evidence>
<comment type="caution">
    <text evidence="1">The sequence shown here is derived from an EMBL/GenBank/DDBJ whole genome shotgun (WGS) entry which is preliminary data.</text>
</comment>
<evidence type="ECO:0000313" key="1">
    <source>
        <dbReference type="EMBL" id="KAH0461844.1"/>
    </source>
</evidence>
<organism evidence="1 2">
    <name type="scientific">Dendrobium chrysotoxum</name>
    <name type="common">Orchid</name>
    <dbReference type="NCBI Taxonomy" id="161865"/>
    <lineage>
        <taxon>Eukaryota</taxon>
        <taxon>Viridiplantae</taxon>
        <taxon>Streptophyta</taxon>
        <taxon>Embryophyta</taxon>
        <taxon>Tracheophyta</taxon>
        <taxon>Spermatophyta</taxon>
        <taxon>Magnoliopsida</taxon>
        <taxon>Liliopsida</taxon>
        <taxon>Asparagales</taxon>
        <taxon>Orchidaceae</taxon>
        <taxon>Epidendroideae</taxon>
        <taxon>Malaxideae</taxon>
        <taxon>Dendrobiinae</taxon>
        <taxon>Dendrobium</taxon>
    </lineage>
</organism>
<protein>
    <submittedName>
        <fullName evidence="1">Uncharacterized protein</fullName>
    </submittedName>
</protein>
<reference evidence="1 2" key="1">
    <citation type="journal article" date="2021" name="Hortic Res">
        <title>Chromosome-scale assembly of the Dendrobium chrysotoxum genome enhances the understanding of orchid evolution.</title>
        <authorList>
            <person name="Zhang Y."/>
            <person name="Zhang G.Q."/>
            <person name="Zhang D."/>
            <person name="Liu X.D."/>
            <person name="Xu X.Y."/>
            <person name="Sun W.H."/>
            <person name="Yu X."/>
            <person name="Zhu X."/>
            <person name="Wang Z.W."/>
            <person name="Zhao X."/>
            <person name="Zhong W.Y."/>
            <person name="Chen H."/>
            <person name="Yin W.L."/>
            <person name="Huang T."/>
            <person name="Niu S.C."/>
            <person name="Liu Z.J."/>
        </authorList>
    </citation>
    <scope>NUCLEOTIDE SEQUENCE [LARGE SCALE GENOMIC DNA]</scope>
    <source>
        <strain evidence="1">Lindl</strain>
    </source>
</reference>
<name>A0AAV7H1A8_DENCH</name>
<dbReference type="AlphaFoldDB" id="A0AAV7H1A8"/>